<evidence type="ECO:0000256" key="8">
    <source>
        <dbReference type="ARBA" id="ARBA00023012"/>
    </source>
</evidence>
<dbReference type="InterPro" id="IPR011712">
    <property type="entry name" value="Sig_transdc_His_kin_sub3_dim/P"/>
</dbReference>
<dbReference type="EMBL" id="BAAABY010000009">
    <property type="protein sequence ID" value="GAA0450926.1"/>
    <property type="molecule type" value="Genomic_DNA"/>
</dbReference>
<keyword evidence="6 11" id="KW-0418">Kinase</keyword>
<name>A0ABN0ZKG0_9ACTN</name>
<evidence type="ECO:0000259" key="10">
    <source>
        <dbReference type="Pfam" id="PF07730"/>
    </source>
</evidence>
<feature type="transmembrane region" description="Helical" evidence="9">
    <location>
        <begin position="36"/>
        <end position="57"/>
    </location>
</feature>
<keyword evidence="7" id="KW-0067">ATP-binding</keyword>
<dbReference type="PANTHER" id="PTHR24421:SF10">
    <property type="entry name" value="NITRATE_NITRITE SENSOR PROTEIN NARQ"/>
    <property type="match status" value="1"/>
</dbReference>
<dbReference type="InterPro" id="IPR050482">
    <property type="entry name" value="Sensor_HK_TwoCompSys"/>
</dbReference>
<evidence type="ECO:0000313" key="11">
    <source>
        <dbReference type="EMBL" id="GAA0450926.1"/>
    </source>
</evidence>
<feature type="domain" description="Signal transduction histidine kinase subgroup 3 dimerisation and phosphoacceptor" evidence="10">
    <location>
        <begin position="204"/>
        <end position="278"/>
    </location>
</feature>
<keyword evidence="9" id="KW-0472">Membrane</keyword>
<dbReference type="Gene3D" id="1.20.5.1930">
    <property type="match status" value="1"/>
</dbReference>
<dbReference type="CDD" id="cd16917">
    <property type="entry name" value="HATPase_UhpB-NarQ-NarX-like"/>
    <property type="match status" value="1"/>
</dbReference>
<organism evidence="11 12">
    <name type="scientific">Streptomyces olivaceiscleroticus</name>
    <dbReference type="NCBI Taxonomy" id="68245"/>
    <lineage>
        <taxon>Bacteria</taxon>
        <taxon>Bacillati</taxon>
        <taxon>Actinomycetota</taxon>
        <taxon>Actinomycetes</taxon>
        <taxon>Kitasatosporales</taxon>
        <taxon>Streptomycetaceae</taxon>
        <taxon>Streptomyces</taxon>
    </lineage>
</organism>
<evidence type="ECO:0000256" key="3">
    <source>
        <dbReference type="ARBA" id="ARBA00022553"/>
    </source>
</evidence>
<keyword evidence="12" id="KW-1185">Reference proteome</keyword>
<evidence type="ECO:0000256" key="6">
    <source>
        <dbReference type="ARBA" id="ARBA00022777"/>
    </source>
</evidence>
<keyword evidence="8" id="KW-0902">Two-component regulatory system</keyword>
<dbReference type="PANTHER" id="PTHR24421">
    <property type="entry name" value="NITRATE/NITRITE SENSOR PROTEIN NARX-RELATED"/>
    <property type="match status" value="1"/>
</dbReference>
<accession>A0ABN0ZKG0</accession>
<evidence type="ECO:0000256" key="2">
    <source>
        <dbReference type="ARBA" id="ARBA00012438"/>
    </source>
</evidence>
<feature type="transmembrane region" description="Helical" evidence="9">
    <location>
        <begin position="90"/>
        <end position="115"/>
    </location>
</feature>
<protein>
    <recommendedName>
        <fullName evidence="2">histidine kinase</fullName>
        <ecNumber evidence="2">2.7.13.3</ecNumber>
    </recommendedName>
</protein>
<gene>
    <name evidence="11" type="ORF">GCM10010361_13740</name>
</gene>
<feature type="transmembrane region" description="Helical" evidence="9">
    <location>
        <begin position="127"/>
        <end position="147"/>
    </location>
</feature>
<feature type="transmembrane region" description="Helical" evidence="9">
    <location>
        <begin position="153"/>
        <end position="174"/>
    </location>
</feature>
<reference evidence="11 12" key="1">
    <citation type="journal article" date="2019" name="Int. J. Syst. Evol. Microbiol.">
        <title>The Global Catalogue of Microorganisms (GCM) 10K type strain sequencing project: providing services to taxonomists for standard genome sequencing and annotation.</title>
        <authorList>
            <consortium name="The Broad Institute Genomics Platform"/>
            <consortium name="The Broad Institute Genome Sequencing Center for Infectious Disease"/>
            <person name="Wu L."/>
            <person name="Ma J."/>
        </authorList>
    </citation>
    <scope>NUCLEOTIDE SEQUENCE [LARGE SCALE GENOMIC DNA]</scope>
    <source>
        <strain evidence="11 12">JCM 4805</strain>
    </source>
</reference>
<comment type="caution">
    <text evidence="11">The sequence shown here is derived from an EMBL/GenBank/DDBJ whole genome shotgun (WGS) entry which is preliminary data.</text>
</comment>
<keyword evidence="4" id="KW-0808">Transferase</keyword>
<keyword evidence="9" id="KW-1133">Transmembrane helix</keyword>
<evidence type="ECO:0000313" key="12">
    <source>
        <dbReference type="Proteomes" id="UP001500909"/>
    </source>
</evidence>
<dbReference type="RefSeq" id="WP_346093792.1">
    <property type="nucleotide sequence ID" value="NZ_BAAABY010000009.1"/>
</dbReference>
<dbReference type="SUPFAM" id="SSF55874">
    <property type="entry name" value="ATPase domain of HSP90 chaperone/DNA topoisomerase II/histidine kinase"/>
    <property type="match status" value="1"/>
</dbReference>
<dbReference type="GO" id="GO:0016301">
    <property type="term" value="F:kinase activity"/>
    <property type="evidence" value="ECO:0007669"/>
    <property type="project" value="UniProtKB-KW"/>
</dbReference>
<evidence type="ECO:0000256" key="7">
    <source>
        <dbReference type="ARBA" id="ARBA00022840"/>
    </source>
</evidence>
<dbReference type="Pfam" id="PF07730">
    <property type="entry name" value="HisKA_3"/>
    <property type="match status" value="1"/>
</dbReference>
<dbReference type="Gene3D" id="3.30.565.10">
    <property type="entry name" value="Histidine kinase-like ATPase, C-terminal domain"/>
    <property type="match status" value="1"/>
</dbReference>
<keyword evidence="5" id="KW-0547">Nucleotide-binding</keyword>
<evidence type="ECO:0000256" key="5">
    <source>
        <dbReference type="ARBA" id="ARBA00022741"/>
    </source>
</evidence>
<dbReference type="InterPro" id="IPR036890">
    <property type="entry name" value="HATPase_C_sf"/>
</dbReference>
<sequence length="424" mass="45302">MEHSDDVRRAVPAWLLPGDFLAGGDRTRARRTPRDWAIDSLTFGAAVVLGLVVCGIVQQYDRPSDWLVAVDLLLGGLACVSLWWRRSAPLVVALLALPAVAVSSSALPAGFVITVNLALRLPWRRSLLVLGLYLAASLLGTLLVQGFSADGMVGVAFALAYYLVAFACGSTLRARRLWALAVRREADLERADHARRLADTRRTERAAIAREMHDVLAHRISLLSVHAGALAYRAKQSAAGSGPGLDGTEISDSAQIIRDNAHQALGELHDVLLVLRTGDGEPTAPQPRLADVSRLVEEARAAGQDVDFHDDVHTGDEALGPEASPLRPQLQRTVYRVVQEGLTNARKHAPGAKVTVRLAGRSGSDLTIVIANRVPAGVRTPDIPGTGAGLTGLAERVRLDGGLLEHGEENGTFTLRATLPWAAE</sequence>
<proteinExistence type="predicted"/>
<dbReference type="Proteomes" id="UP001500909">
    <property type="component" value="Unassembled WGS sequence"/>
</dbReference>
<keyword evidence="9" id="KW-0812">Transmembrane</keyword>
<evidence type="ECO:0000256" key="1">
    <source>
        <dbReference type="ARBA" id="ARBA00000085"/>
    </source>
</evidence>
<dbReference type="EC" id="2.7.13.3" evidence="2"/>
<comment type="catalytic activity">
    <reaction evidence="1">
        <text>ATP + protein L-histidine = ADP + protein N-phospho-L-histidine.</text>
        <dbReference type="EC" id="2.7.13.3"/>
    </reaction>
</comment>
<evidence type="ECO:0000256" key="4">
    <source>
        <dbReference type="ARBA" id="ARBA00022679"/>
    </source>
</evidence>
<evidence type="ECO:0000256" key="9">
    <source>
        <dbReference type="SAM" id="Phobius"/>
    </source>
</evidence>
<keyword evidence="3" id="KW-0597">Phosphoprotein</keyword>